<evidence type="ECO:0000313" key="2">
    <source>
        <dbReference type="EMBL" id="GII58594.1"/>
    </source>
</evidence>
<dbReference type="Proteomes" id="UP000605992">
    <property type="component" value="Unassembled WGS sequence"/>
</dbReference>
<dbReference type="InterPro" id="IPR029068">
    <property type="entry name" value="Glyas_Bleomycin-R_OHBP_Dase"/>
</dbReference>
<dbReference type="RefSeq" id="WP_203948687.1">
    <property type="nucleotide sequence ID" value="NZ_BOOR01000067.1"/>
</dbReference>
<dbReference type="Gene3D" id="3.10.180.10">
    <property type="entry name" value="2,3-Dihydroxybiphenyl 1,2-Dioxygenase, domain 1"/>
    <property type="match status" value="1"/>
</dbReference>
<feature type="domain" description="Glyoxalase/fosfomycin resistance/dioxygenase" evidence="1">
    <location>
        <begin position="5"/>
        <end position="130"/>
    </location>
</feature>
<evidence type="ECO:0000313" key="3">
    <source>
        <dbReference type="Proteomes" id="UP000605992"/>
    </source>
</evidence>
<reference evidence="2" key="1">
    <citation type="submission" date="2021-01" db="EMBL/GenBank/DDBJ databases">
        <title>Whole genome shotgun sequence of Planotetraspora thailandica NBRC 104271.</title>
        <authorList>
            <person name="Komaki H."/>
            <person name="Tamura T."/>
        </authorList>
    </citation>
    <scope>NUCLEOTIDE SEQUENCE</scope>
    <source>
        <strain evidence="2">NBRC 104271</strain>
    </source>
</reference>
<protein>
    <recommendedName>
        <fullName evidence="1">Glyoxalase/fosfomycin resistance/dioxygenase domain-containing protein</fullName>
    </recommendedName>
</protein>
<dbReference type="SUPFAM" id="SSF54593">
    <property type="entry name" value="Glyoxalase/Bleomycin resistance protein/Dihydroxybiphenyl dioxygenase"/>
    <property type="match status" value="1"/>
</dbReference>
<dbReference type="AlphaFoldDB" id="A0A8J3Y0M3"/>
<comment type="caution">
    <text evidence="2">The sequence shown here is derived from an EMBL/GenBank/DDBJ whole genome shotgun (WGS) entry which is preliminary data.</text>
</comment>
<proteinExistence type="predicted"/>
<evidence type="ECO:0000259" key="1">
    <source>
        <dbReference type="Pfam" id="PF00903"/>
    </source>
</evidence>
<dbReference type="EMBL" id="BOOR01000067">
    <property type="protein sequence ID" value="GII58594.1"/>
    <property type="molecule type" value="Genomic_DNA"/>
</dbReference>
<dbReference type="Pfam" id="PF00903">
    <property type="entry name" value="Glyoxalase"/>
    <property type="match status" value="1"/>
</dbReference>
<keyword evidence="3" id="KW-1185">Reference proteome</keyword>
<name>A0A8J3Y0M3_9ACTN</name>
<sequence>MDALHPRLLTTRFAQSFAFYEAVLPELLGATLMRGDAAGPYAHWDGDGQGILSLFDAGMMAAAVGSVDVDAAKARDSVIFICRVADVDSALALCLRHGATLAADAADRPQWGPNLRTAHVRDPDGVLIELQSY</sequence>
<accession>A0A8J3Y0M3</accession>
<gene>
    <name evidence="2" type="ORF">Pth03_69830</name>
</gene>
<organism evidence="2 3">
    <name type="scientific">Planotetraspora thailandica</name>
    <dbReference type="NCBI Taxonomy" id="487172"/>
    <lineage>
        <taxon>Bacteria</taxon>
        <taxon>Bacillati</taxon>
        <taxon>Actinomycetota</taxon>
        <taxon>Actinomycetes</taxon>
        <taxon>Streptosporangiales</taxon>
        <taxon>Streptosporangiaceae</taxon>
        <taxon>Planotetraspora</taxon>
    </lineage>
</organism>
<dbReference type="InterPro" id="IPR004360">
    <property type="entry name" value="Glyas_Fos-R_dOase_dom"/>
</dbReference>